<dbReference type="GO" id="GO:0004693">
    <property type="term" value="F:cyclin-dependent protein serine/threonine kinase activity"/>
    <property type="evidence" value="ECO:0007669"/>
    <property type="project" value="UniProtKB-EC"/>
</dbReference>
<keyword evidence="6 12" id="KW-0418">Kinase</keyword>
<keyword evidence="5" id="KW-0547">Nucleotide-binding</keyword>
<dbReference type="PANTHER" id="PTHR24056:SF107">
    <property type="entry name" value="CYCLIN-DEPENDENT KINASE 11A-RELATED"/>
    <property type="match status" value="1"/>
</dbReference>
<dbReference type="GeneID" id="6346483"/>
<keyword evidence="3" id="KW-0723">Serine/threonine-protein kinase</keyword>
<feature type="region of interest" description="Disordered" evidence="10">
    <location>
        <begin position="386"/>
        <end position="427"/>
    </location>
</feature>
<dbReference type="Gene3D" id="3.30.200.20">
    <property type="entry name" value="Phosphorylase Kinase, domain 1"/>
    <property type="match status" value="1"/>
</dbReference>
<dbReference type="InterPro" id="IPR011009">
    <property type="entry name" value="Kinase-like_dom_sf"/>
</dbReference>
<dbReference type="PROSITE" id="PS00108">
    <property type="entry name" value="PROTEIN_KINASE_ST"/>
    <property type="match status" value="1"/>
</dbReference>
<dbReference type="InterPro" id="IPR008271">
    <property type="entry name" value="Ser/Thr_kinase_AS"/>
</dbReference>
<dbReference type="GO" id="GO:0005634">
    <property type="term" value="C:nucleus"/>
    <property type="evidence" value="ECO:0007669"/>
    <property type="project" value="TreeGrafter"/>
</dbReference>
<evidence type="ECO:0000256" key="3">
    <source>
        <dbReference type="ARBA" id="ARBA00022527"/>
    </source>
</evidence>
<dbReference type="PROSITE" id="PS50011">
    <property type="entry name" value="PROTEIN_KINASE_DOM"/>
    <property type="match status" value="1"/>
</dbReference>
<dbReference type="SMART" id="SM00220">
    <property type="entry name" value="S_TKc"/>
    <property type="match status" value="1"/>
</dbReference>
<evidence type="ECO:0000256" key="4">
    <source>
        <dbReference type="ARBA" id="ARBA00022679"/>
    </source>
</evidence>
<organism evidence="12 13">
    <name type="scientific">Pyrenophora tritici-repentis (strain Pt-1C-BFP)</name>
    <name type="common">Wheat tan spot fungus</name>
    <name type="synonym">Drechslera tritici-repentis</name>
    <dbReference type="NCBI Taxonomy" id="426418"/>
    <lineage>
        <taxon>Eukaryota</taxon>
        <taxon>Fungi</taxon>
        <taxon>Dikarya</taxon>
        <taxon>Ascomycota</taxon>
        <taxon>Pezizomycotina</taxon>
        <taxon>Dothideomycetes</taxon>
        <taxon>Pleosporomycetidae</taxon>
        <taxon>Pleosporales</taxon>
        <taxon>Pleosporineae</taxon>
        <taxon>Pleosporaceae</taxon>
        <taxon>Pyrenophora</taxon>
    </lineage>
</organism>
<dbReference type="AlphaFoldDB" id="B2WF41"/>
<feature type="domain" description="Protein kinase" evidence="11">
    <location>
        <begin position="94"/>
        <end position="383"/>
    </location>
</feature>
<dbReference type="InterPro" id="IPR000719">
    <property type="entry name" value="Prot_kinase_dom"/>
</dbReference>
<evidence type="ECO:0000259" key="11">
    <source>
        <dbReference type="PROSITE" id="PS50011"/>
    </source>
</evidence>
<sequence length="620" mass="69821">MASRWANDEADKAEEQRRKKEKEEKKRLKLQKQQEAEAASRATQQADSRPSKRRRLSAGSADEEAPSAKPQPEERELLRFEGGTWNQCRHTSNFETLNHIEEGSYGWVSRARDITTSSVVALKKVKMDYNQDGFPITALREISILQRCRHPNIVHLQEILSGDDPQECVLVMEFLEHDLKTLQEDMSEPFLASEVKTLLRQLVSGVEYLHQNYIMHRDLKTSNILLNNRGQLKLADFGMARYIPPANAPLTQLVVTLWYRAPELLLGTRDYSTEVDMWSIGCIFGELLVKEPLLQGKNEVDELSQIFSLCGLPSEKSWPQFYRLPNAKSLKLPRDHRGGATPGFNRAKFPFLTASGVELLSSLLALNPDMRPTAAEVLAHPYFKEQPKPKPAEMFPTFPSKAGQEKRRKKSPTAPKRGEAPGMQGSVDFSSIFKGREEEEKGGGLDSSLLLLHHSRCRHDHLPVVDYHACDTPLPVPLLRLCVLVAFLLVIDCKSVICFGAAIDFEILYTSAADRHSLLVLHDRPCPVPNFLDPATCGGVGSDNAPVRPWVVVCERDREIDRERVGDRGVSDRRGDPDCAERGRLGDLVCDRSREGLRVREAERRGDGDGEGMVWVICDM</sequence>
<dbReference type="EMBL" id="DS231623">
    <property type="protein sequence ID" value="EDU51121.1"/>
    <property type="molecule type" value="Genomic_DNA"/>
</dbReference>
<evidence type="ECO:0000313" key="13">
    <source>
        <dbReference type="Proteomes" id="UP000001471"/>
    </source>
</evidence>
<dbReference type="eggNOG" id="KOG0663">
    <property type="taxonomic scope" value="Eukaryota"/>
</dbReference>
<dbReference type="InParanoid" id="B2WF41"/>
<reference evidence="13" key="1">
    <citation type="journal article" date="2013" name="G3 (Bethesda)">
        <title>Comparative genomics of a plant-pathogenic fungus, Pyrenophora tritici-repentis, reveals transduplication and the impact of repeat elements on pathogenicity and population divergence.</title>
        <authorList>
            <person name="Manning V.A."/>
            <person name="Pandelova I."/>
            <person name="Dhillon B."/>
            <person name="Wilhelm L.J."/>
            <person name="Goodwin S.B."/>
            <person name="Berlin A.M."/>
            <person name="Figueroa M."/>
            <person name="Freitag M."/>
            <person name="Hane J.K."/>
            <person name="Henrissat B."/>
            <person name="Holman W.H."/>
            <person name="Kodira C.D."/>
            <person name="Martin J."/>
            <person name="Oliver R.P."/>
            <person name="Robbertse B."/>
            <person name="Schackwitz W."/>
            <person name="Schwartz D.C."/>
            <person name="Spatafora J.W."/>
            <person name="Turgeon B.G."/>
            <person name="Yandava C."/>
            <person name="Young S."/>
            <person name="Zhou S."/>
            <person name="Zeng Q."/>
            <person name="Grigoriev I.V."/>
            <person name="Ma L.-J."/>
            <person name="Ciuffetti L.M."/>
        </authorList>
    </citation>
    <scope>NUCLEOTIDE SEQUENCE [LARGE SCALE GENOMIC DNA]</scope>
    <source>
        <strain evidence="13">Pt-1C-BFP</strain>
    </source>
</reference>
<accession>B2WF41</accession>
<dbReference type="STRING" id="426418.B2WF41"/>
<evidence type="ECO:0000256" key="8">
    <source>
        <dbReference type="ARBA" id="ARBA00047811"/>
    </source>
</evidence>
<evidence type="ECO:0000256" key="5">
    <source>
        <dbReference type="ARBA" id="ARBA00022741"/>
    </source>
</evidence>
<dbReference type="GO" id="GO:0005524">
    <property type="term" value="F:ATP binding"/>
    <property type="evidence" value="ECO:0007669"/>
    <property type="project" value="UniProtKB-KW"/>
</dbReference>
<dbReference type="OMA" id="FRPRPAC"/>
<comment type="catalytic activity">
    <reaction evidence="8">
        <text>L-threonyl-[protein] + ATP = O-phospho-L-threonyl-[protein] + ADP + H(+)</text>
        <dbReference type="Rhea" id="RHEA:46608"/>
        <dbReference type="Rhea" id="RHEA-COMP:11060"/>
        <dbReference type="Rhea" id="RHEA-COMP:11605"/>
        <dbReference type="ChEBI" id="CHEBI:15378"/>
        <dbReference type="ChEBI" id="CHEBI:30013"/>
        <dbReference type="ChEBI" id="CHEBI:30616"/>
        <dbReference type="ChEBI" id="CHEBI:61977"/>
        <dbReference type="ChEBI" id="CHEBI:456216"/>
        <dbReference type="EC" id="2.7.11.22"/>
    </reaction>
</comment>
<dbReference type="Pfam" id="PF00069">
    <property type="entry name" value="Pkinase"/>
    <property type="match status" value="1"/>
</dbReference>
<evidence type="ECO:0000256" key="9">
    <source>
        <dbReference type="ARBA" id="ARBA00048367"/>
    </source>
</evidence>
<name>B2WF41_PYRTR</name>
<dbReference type="GO" id="GO:0007346">
    <property type="term" value="P:regulation of mitotic cell cycle"/>
    <property type="evidence" value="ECO:0007669"/>
    <property type="project" value="TreeGrafter"/>
</dbReference>
<evidence type="ECO:0000256" key="10">
    <source>
        <dbReference type="SAM" id="MobiDB-lite"/>
    </source>
</evidence>
<evidence type="ECO:0000256" key="7">
    <source>
        <dbReference type="ARBA" id="ARBA00022840"/>
    </source>
</evidence>
<dbReference type="Gene3D" id="1.10.510.10">
    <property type="entry name" value="Transferase(Phosphotransferase) domain 1"/>
    <property type="match status" value="1"/>
</dbReference>
<protein>
    <recommendedName>
        <fullName evidence="2">cyclin-dependent kinase</fullName>
        <ecNumber evidence="2">2.7.11.22</ecNumber>
    </recommendedName>
</protein>
<dbReference type="SUPFAM" id="SSF56112">
    <property type="entry name" value="Protein kinase-like (PK-like)"/>
    <property type="match status" value="1"/>
</dbReference>
<dbReference type="FunFam" id="3.30.200.20:FF:000054">
    <property type="entry name" value="Cyclin-dependent kinase 11B"/>
    <property type="match status" value="1"/>
</dbReference>
<keyword evidence="7" id="KW-0067">ATP-binding</keyword>
<evidence type="ECO:0000256" key="6">
    <source>
        <dbReference type="ARBA" id="ARBA00022777"/>
    </source>
</evidence>
<dbReference type="InterPro" id="IPR050108">
    <property type="entry name" value="CDK"/>
</dbReference>
<evidence type="ECO:0000256" key="1">
    <source>
        <dbReference type="ARBA" id="ARBA00006485"/>
    </source>
</evidence>
<comment type="catalytic activity">
    <reaction evidence="9">
        <text>L-seryl-[protein] + ATP = O-phospho-L-seryl-[protein] + ADP + H(+)</text>
        <dbReference type="Rhea" id="RHEA:17989"/>
        <dbReference type="Rhea" id="RHEA-COMP:9863"/>
        <dbReference type="Rhea" id="RHEA-COMP:11604"/>
        <dbReference type="ChEBI" id="CHEBI:15378"/>
        <dbReference type="ChEBI" id="CHEBI:29999"/>
        <dbReference type="ChEBI" id="CHEBI:30616"/>
        <dbReference type="ChEBI" id="CHEBI:83421"/>
        <dbReference type="ChEBI" id="CHEBI:456216"/>
        <dbReference type="EC" id="2.7.11.22"/>
    </reaction>
</comment>
<dbReference type="PANTHER" id="PTHR24056">
    <property type="entry name" value="CELL DIVISION PROTEIN KINASE"/>
    <property type="match status" value="1"/>
</dbReference>
<dbReference type="EC" id="2.7.11.22" evidence="2"/>
<evidence type="ECO:0000313" key="12">
    <source>
        <dbReference type="EMBL" id="EDU51121.1"/>
    </source>
</evidence>
<dbReference type="HOGENOM" id="CLU_000288_181_1_1"/>
<proteinExistence type="inferred from homology"/>
<dbReference type="OrthoDB" id="1732493at2759"/>
<comment type="similarity">
    <text evidence="1">Belongs to the protein kinase superfamily. CMGC Ser/Thr protein kinase family. CDC2/CDKX subfamily.</text>
</comment>
<feature type="region of interest" description="Disordered" evidence="10">
    <location>
        <begin position="1"/>
        <end position="74"/>
    </location>
</feature>
<dbReference type="FunFam" id="1.10.510.10:FF:000211">
    <property type="entry name" value="Cyclin-dependent kinase G-2"/>
    <property type="match status" value="1"/>
</dbReference>
<gene>
    <name evidence="12" type="ORF">PTRG_08202</name>
</gene>
<evidence type="ECO:0000256" key="2">
    <source>
        <dbReference type="ARBA" id="ARBA00012425"/>
    </source>
</evidence>
<feature type="compositionally biased region" description="Basic and acidic residues" evidence="10">
    <location>
        <begin position="1"/>
        <end position="26"/>
    </location>
</feature>
<dbReference type="KEGG" id="ptrr:6346483"/>
<dbReference type="Proteomes" id="UP000001471">
    <property type="component" value="Unassembled WGS sequence"/>
</dbReference>
<keyword evidence="4" id="KW-0808">Transferase</keyword>